<dbReference type="PANTHER" id="PTHR44013:SF1">
    <property type="entry name" value="ZINC-TYPE ALCOHOL DEHYDROGENASE-LIKE PROTEIN C16A3.02C"/>
    <property type="match status" value="1"/>
</dbReference>
<dbReference type="InterPro" id="IPR011032">
    <property type="entry name" value="GroES-like_sf"/>
</dbReference>
<dbReference type="Gene3D" id="3.90.180.10">
    <property type="entry name" value="Medium-chain alcohol dehydrogenases, catalytic domain"/>
    <property type="match status" value="1"/>
</dbReference>
<dbReference type="InterPro" id="IPR052733">
    <property type="entry name" value="Chloroplast_QOR"/>
</dbReference>
<evidence type="ECO:0000259" key="1">
    <source>
        <dbReference type="SMART" id="SM00829"/>
    </source>
</evidence>
<dbReference type="SUPFAM" id="SSF50129">
    <property type="entry name" value="GroES-like"/>
    <property type="match status" value="1"/>
</dbReference>
<dbReference type="GO" id="GO:0008270">
    <property type="term" value="F:zinc ion binding"/>
    <property type="evidence" value="ECO:0007669"/>
    <property type="project" value="InterPro"/>
</dbReference>
<dbReference type="Gene3D" id="3.40.50.720">
    <property type="entry name" value="NAD(P)-binding Rossmann-like Domain"/>
    <property type="match status" value="1"/>
</dbReference>
<dbReference type="Pfam" id="PF08240">
    <property type="entry name" value="ADH_N"/>
    <property type="match status" value="1"/>
</dbReference>
<dbReference type="eggNOG" id="COG0604">
    <property type="taxonomic scope" value="Bacteria"/>
</dbReference>
<dbReference type="InterPro" id="IPR013154">
    <property type="entry name" value="ADH-like_N"/>
</dbReference>
<dbReference type="AlphaFoldDB" id="K6W679"/>
<proteinExistence type="predicted"/>
<dbReference type="GO" id="GO:0016491">
    <property type="term" value="F:oxidoreductase activity"/>
    <property type="evidence" value="ECO:0007669"/>
    <property type="project" value="InterPro"/>
</dbReference>
<keyword evidence="3" id="KW-1185">Reference proteome</keyword>
<dbReference type="RefSeq" id="WP_006331155.1">
    <property type="nucleotide sequence ID" value="NZ_BAHC01000053.1"/>
</dbReference>
<dbReference type="Proteomes" id="UP000008363">
    <property type="component" value="Unassembled WGS sequence"/>
</dbReference>
<dbReference type="OrthoDB" id="3613651at2"/>
<organism evidence="2 3">
    <name type="scientific">Gordonia rhizosphera NBRC 16068</name>
    <dbReference type="NCBI Taxonomy" id="1108045"/>
    <lineage>
        <taxon>Bacteria</taxon>
        <taxon>Bacillati</taxon>
        <taxon>Actinomycetota</taxon>
        <taxon>Actinomycetes</taxon>
        <taxon>Mycobacteriales</taxon>
        <taxon>Gordoniaceae</taxon>
        <taxon>Gordonia</taxon>
    </lineage>
</organism>
<dbReference type="PROSITE" id="PS01162">
    <property type="entry name" value="QOR_ZETA_CRYSTAL"/>
    <property type="match status" value="1"/>
</dbReference>
<dbReference type="SUPFAM" id="SSF51735">
    <property type="entry name" value="NAD(P)-binding Rossmann-fold domains"/>
    <property type="match status" value="1"/>
</dbReference>
<protein>
    <submittedName>
        <fullName evidence="2">Putative oxidoreductase</fullName>
    </submittedName>
</protein>
<feature type="domain" description="Enoyl reductase (ER)" evidence="1">
    <location>
        <begin position="10"/>
        <end position="313"/>
    </location>
</feature>
<dbReference type="EMBL" id="BAHC01000053">
    <property type="protein sequence ID" value="GAB89206.1"/>
    <property type="molecule type" value="Genomic_DNA"/>
</dbReference>
<dbReference type="STRING" id="1108045.GORHZ_053_00590"/>
<reference evidence="2 3" key="1">
    <citation type="submission" date="2012-08" db="EMBL/GenBank/DDBJ databases">
        <title>Whole genome shotgun sequence of Gordonia rhizosphera NBRC 16068.</title>
        <authorList>
            <person name="Takarada H."/>
            <person name="Isaki S."/>
            <person name="Hosoyama A."/>
            <person name="Tsuchikane K."/>
            <person name="Katsumata H."/>
            <person name="Baba S."/>
            <person name="Ohji S."/>
            <person name="Yamazaki S."/>
            <person name="Fujita N."/>
        </authorList>
    </citation>
    <scope>NUCLEOTIDE SEQUENCE [LARGE SCALE GENOMIC DNA]</scope>
    <source>
        <strain evidence="2 3">NBRC 16068</strain>
    </source>
</reference>
<name>K6W679_9ACTN</name>
<dbReference type="CDD" id="cd08267">
    <property type="entry name" value="MDR1"/>
    <property type="match status" value="1"/>
</dbReference>
<dbReference type="InterPro" id="IPR036291">
    <property type="entry name" value="NAD(P)-bd_dom_sf"/>
</dbReference>
<dbReference type="PANTHER" id="PTHR44013">
    <property type="entry name" value="ZINC-TYPE ALCOHOL DEHYDROGENASE-LIKE PROTEIN C16A3.02C"/>
    <property type="match status" value="1"/>
</dbReference>
<accession>K6W679</accession>
<gene>
    <name evidence="2" type="ORF">GORHZ_053_00590</name>
</gene>
<dbReference type="InterPro" id="IPR002364">
    <property type="entry name" value="Quin_OxRdtase/zeta-crystal_CS"/>
</dbReference>
<dbReference type="SMART" id="SM00829">
    <property type="entry name" value="PKS_ER"/>
    <property type="match status" value="1"/>
</dbReference>
<dbReference type="InterPro" id="IPR020843">
    <property type="entry name" value="ER"/>
</dbReference>
<evidence type="ECO:0000313" key="2">
    <source>
        <dbReference type="EMBL" id="GAB89206.1"/>
    </source>
</evidence>
<evidence type="ECO:0000313" key="3">
    <source>
        <dbReference type="Proteomes" id="UP000008363"/>
    </source>
</evidence>
<sequence>MKAVIQDKYGPPEVLRVANVPLPDPGAGQVRVKVVATSVNLSDWETLRGRPAYSRIGGLRKPAQPTLGSDIAGWVDAIGEGVTRFRPGDAVYGDNLALKGGFAEYAVAAEKALTLKPAELEFIEASTIPQSGAIALQGTRGAGPGKRVLINGGGGGAGVFAIQLAKRAGAHVTGVDNAAKLDFMRSLGADEVIDYHRDDFTRQRYDLILDMVAHRSVFAYRRALNRGGRYHCVGGTVPTLLRVVTAGVVVGGVTGRRLGMLVVREGPANFTPLTDMRLAGEVATQIDRTYPLEETADALARVGAGQALGKVVVTP</sequence>
<comment type="caution">
    <text evidence="2">The sequence shown here is derived from an EMBL/GenBank/DDBJ whole genome shotgun (WGS) entry which is preliminary data.</text>
</comment>
<dbReference type="Pfam" id="PF13602">
    <property type="entry name" value="ADH_zinc_N_2"/>
    <property type="match status" value="1"/>
</dbReference>